<evidence type="ECO:0000313" key="12">
    <source>
        <dbReference type="EMBL" id="HIR00725.1"/>
    </source>
</evidence>
<dbReference type="Pfam" id="PF02367">
    <property type="entry name" value="TsaE"/>
    <property type="match status" value="1"/>
</dbReference>
<comment type="function">
    <text evidence="10">Required for the formation of a threonylcarbamoyl group on adenosine at position 37 (t(6)A37) in tRNAs that read codons beginning with adenine. Is involved in the transfer of the threonylcarbamoyl moiety of threonylcarbamoyl-AMP (TC-AMP) to the N6 group of A37, together with TsaD and TsaB. TsaE seems to play an indirect role in the t(6)A biosynthesis pathway, possibly in regulating the core enzymatic function of TsaD.</text>
</comment>
<keyword evidence="8" id="KW-0067">ATP-binding</keyword>
<evidence type="ECO:0000256" key="3">
    <source>
        <dbReference type="ARBA" id="ARBA00019010"/>
    </source>
</evidence>
<dbReference type="NCBIfam" id="TIGR00150">
    <property type="entry name" value="T6A_YjeE"/>
    <property type="match status" value="1"/>
</dbReference>
<dbReference type="SUPFAM" id="SSF52540">
    <property type="entry name" value="P-loop containing nucleoside triphosphate hydrolases"/>
    <property type="match status" value="1"/>
</dbReference>
<keyword evidence="4" id="KW-0963">Cytoplasm</keyword>
<dbReference type="PANTHER" id="PTHR33540">
    <property type="entry name" value="TRNA THREONYLCARBAMOYLADENOSINE BIOSYNTHESIS PROTEIN TSAE"/>
    <property type="match status" value="1"/>
</dbReference>
<accession>A0A9D1D2F7</accession>
<keyword evidence="6" id="KW-0479">Metal-binding</keyword>
<comment type="caution">
    <text evidence="12">The sequence shown here is derived from an EMBL/GenBank/DDBJ whole genome shotgun (WGS) entry which is preliminary data.</text>
</comment>
<dbReference type="GO" id="GO:0005737">
    <property type="term" value="C:cytoplasm"/>
    <property type="evidence" value="ECO:0007669"/>
    <property type="project" value="UniProtKB-SubCell"/>
</dbReference>
<keyword evidence="7" id="KW-0547">Nucleotide-binding</keyword>
<dbReference type="GO" id="GO:0046872">
    <property type="term" value="F:metal ion binding"/>
    <property type="evidence" value="ECO:0007669"/>
    <property type="project" value="UniProtKB-KW"/>
</dbReference>
<comment type="similarity">
    <text evidence="2">Belongs to the TsaE family.</text>
</comment>
<evidence type="ECO:0000256" key="9">
    <source>
        <dbReference type="ARBA" id="ARBA00022842"/>
    </source>
</evidence>
<dbReference type="AlphaFoldDB" id="A0A9D1D2F7"/>
<evidence type="ECO:0000256" key="4">
    <source>
        <dbReference type="ARBA" id="ARBA00022490"/>
    </source>
</evidence>
<dbReference type="GO" id="GO:0005524">
    <property type="term" value="F:ATP binding"/>
    <property type="evidence" value="ECO:0007669"/>
    <property type="project" value="UniProtKB-KW"/>
</dbReference>
<reference evidence="12" key="1">
    <citation type="submission" date="2020-10" db="EMBL/GenBank/DDBJ databases">
        <authorList>
            <person name="Gilroy R."/>
        </authorList>
    </citation>
    <scope>NUCLEOTIDE SEQUENCE</scope>
    <source>
        <strain evidence="12">ChiGjej1B1-2707</strain>
    </source>
</reference>
<evidence type="ECO:0000256" key="10">
    <source>
        <dbReference type="ARBA" id="ARBA00024908"/>
    </source>
</evidence>
<organism evidence="12 13">
    <name type="scientific">Candidatus Aveggerthella stercoripullorum</name>
    <dbReference type="NCBI Taxonomy" id="2840688"/>
    <lineage>
        <taxon>Bacteria</taxon>
        <taxon>Bacillati</taxon>
        <taxon>Actinomycetota</taxon>
        <taxon>Coriobacteriia</taxon>
        <taxon>Eggerthellales</taxon>
        <taxon>Eggerthellaceae</taxon>
        <taxon>Eggerthellaceae incertae sedis</taxon>
        <taxon>Candidatus Aveggerthella</taxon>
    </lineage>
</organism>
<evidence type="ECO:0000256" key="7">
    <source>
        <dbReference type="ARBA" id="ARBA00022741"/>
    </source>
</evidence>
<reference evidence="12" key="2">
    <citation type="journal article" date="2021" name="PeerJ">
        <title>Extensive microbial diversity within the chicken gut microbiome revealed by metagenomics and culture.</title>
        <authorList>
            <person name="Gilroy R."/>
            <person name="Ravi A."/>
            <person name="Getino M."/>
            <person name="Pursley I."/>
            <person name="Horton D.L."/>
            <person name="Alikhan N.F."/>
            <person name="Baker D."/>
            <person name="Gharbi K."/>
            <person name="Hall N."/>
            <person name="Watson M."/>
            <person name="Adriaenssens E.M."/>
            <person name="Foster-Nyarko E."/>
            <person name="Jarju S."/>
            <person name="Secka A."/>
            <person name="Antonio M."/>
            <person name="Oren A."/>
            <person name="Chaudhuri R.R."/>
            <person name="La Ragione R."/>
            <person name="Hildebrand F."/>
            <person name="Pallen M.J."/>
        </authorList>
    </citation>
    <scope>NUCLEOTIDE SEQUENCE</scope>
    <source>
        <strain evidence="12">ChiGjej1B1-2707</strain>
    </source>
</reference>
<dbReference type="EMBL" id="DVGB01000004">
    <property type="protein sequence ID" value="HIR00725.1"/>
    <property type="molecule type" value="Genomic_DNA"/>
</dbReference>
<evidence type="ECO:0000256" key="8">
    <source>
        <dbReference type="ARBA" id="ARBA00022840"/>
    </source>
</evidence>
<evidence type="ECO:0000256" key="1">
    <source>
        <dbReference type="ARBA" id="ARBA00004496"/>
    </source>
</evidence>
<dbReference type="PANTHER" id="PTHR33540:SF2">
    <property type="entry name" value="TRNA THREONYLCARBAMOYLADENOSINE BIOSYNTHESIS PROTEIN TSAE"/>
    <property type="match status" value="1"/>
</dbReference>
<dbReference type="GO" id="GO:0002949">
    <property type="term" value="P:tRNA threonylcarbamoyladenosine modification"/>
    <property type="evidence" value="ECO:0007669"/>
    <property type="project" value="InterPro"/>
</dbReference>
<evidence type="ECO:0000256" key="2">
    <source>
        <dbReference type="ARBA" id="ARBA00007599"/>
    </source>
</evidence>
<proteinExistence type="inferred from homology"/>
<evidence type="ECO:0000256" key="6">
    <source>
        <dbReference type="ARBA" id="ARBA00022723"/>
    </source>
</evidence>
<comment type="subcellular location">
    <subcellularLocation>
        <location evidence="1">Cytoplasm</location>
    </subcellularLocation>
</comment>
<evidence type="ECO:0000313" key="13">
    <source>
        <dbReference type="Proteomes" id="UP000824261"/>
    </source>
</evidence>
<keyword evidence="9" id="KW-0460">Magnesium</keyword>
<evidence type="ECO:0000256" key="11">
    <source>
        <dbReference type="ARBA" id="ARBA00032441"/>
    </source>
</evidence>
<keyword evidence="5" id="KW-0819">tRNA processing</keyword>
<protein>
    <recommendedName>
        <fullName evidence="3">tRNA threonylcarbamoyladenosine biosynthesis protein TsaE</fullName>
    </recommendedName>
    <alternativeName>
        <fullName evidence="11">t(6)A37 threonylcarbamoyladenosine biosynthesis protein TsaE</fullName>
    </alternativeName>
</protein>
<dbReference type="InterPro" id="IPR003442">
    <property type="entry name" value="T6A_TsaE"/>
</dbReference>
<evidence type="ECO:0000256" key="5">
    <source>
        <dbReference type="ARBA" id="ARBA00022694"/>
    </source>
</evidence>
<dbReference type="Proteomes" id="UP000824261">
    <property type="component" value="Unassembled WGS sequence"/>
</dbReference>
<gene>
    <name evidence="12" type="primary">tsaE</name>
    <name evidence="12" type="ORF">IAA69_00380</name>
</gene>
<name>A0A9D1D2F7_9ACTN</name>
<sequence>MANGLTYTRTSVSPDATKQLAATLAPLLRAGDVILLSGDLGAGKTQFVQGVAAKLGVTGAVTSPTFNIMMAYEKASLPLYHFDLYRLESPDELEDIGYFEILDGPGASFVEWGDKFPDELPYEYLEVDITVNEDETRTFRMHAYGDRPRRLLFLWAKDSRSRLRKDYS</sequence>
<dbReference type="InterPro" id="IPR027417">
    <property type="entry name" value="P-loop_NTPase"/>
</dbReference>
<dbReference type="Gene3D" id="3.40.50.300">
    <property type="entry name" value="P-loop containing nucleotide triphosphate hydrolases"/>
    <property type="match status" value="1"/>
</dbReference>